<evidence type="ECO:0000256" key="1">
    <source>
        <dbReference type="ARBA" id="ARBA00022679"/>
    </source>
</evidence>
<comment type="caution">
    <text evidence="3">The sequence shown here is derived from an EMBL/GenBank/DDBJ whole genome shotgun (WGS) entry which is preliminary data.</text>
</comment>
<dbReference type="RefSeq" id="WP_111064331.1">
    <property type="nucleotide sequence ID" value="NZ_JBHUCU010000020.1"/>
</dbReference>
<evidence type="ECO:0000313" key="3">
    <source>
        <dbReference type="EMBL" id="PZE15969.1"/>
    </source>
</evidence>
<dbReference type="PANTHER" id="PTHR43584:SF9">
    <property type="entry name" value="TRANSFERASE HEXAPEPTIDE REPEAT CONTAINING PROTEIN"/>
    <property type="match status" value="1"/>
</dbReference>
<dbReference type="CDD" id="cd05635">
    <property type="entry name" value="LbH_unknown"/>
    <property type="match status" value="1"/>
</dbReference>
<protein>
    <submittedName>
        <fullName evidence="3">Glucose-1-phosphate thymidylyltransferase</fullName>
    </submittedName>
</protein>
<dbReference type="Pfam" id="PF13562">
    <property type="entry name" value="NTP_transf_4"/>
    <property type="match status" value="1"/>
</dbReference>
<dbReference type="Proteomes" id="UP000249248">
    <property type="component" value="Unassembled WGS sequence"/>
</dbReference>
<keyword evidence="1 3" id="KW-0808">Transferase</keyword>
<gene>
    <name evidence="3" type="ORF">DNU06_15085</name>
</gene>
<proteinExistence type="predicted"/>
<keyword evidence="2" id="KW-0012">Acyltransferase</keyword>
<keyword evidence="4" id="KW-1185">Reference proteome</keyword>
<name>A0A2W1MV55_9FLAO</name>
<dbReference type="EMBL" id="QKSB01000013">
    <property type="protein sequence ID" value="PZE15969.1"/>
    <property type="molecule type" value="Genomic_DNA"/>
</dbReference>
<dbReference type="AlphaFoldDB" id="A0A2W1MV55"/>
<dbReference type="InterPro" id="IPR050065">
    <property type="entry name" value="GlmU-like"/>
</dbReference>
<dbReference type="InterPro" id="IPR023917">
    <property type="entry name" value="Bifunctiontional_GlmU_bac-type"/>
</dbReference>
<dbReference type="GO" id="GO:0016779">
    <property type="term" value="F:nucleotidyltransferase activity"/>
    <property type="evidence" value="ECO:0007669"/>
    <property type="project" value="UniProtKB-ARBA"/>
</dbReference>
<accession>A0A2W1MV55</accession>
<organism evidence="3 4">
    <name type="scientific">Putridiphycobacter roseus</name>
    <dbReference type="NCBI Taxonomy" id="2219161"/>
    <lineage>
        <taxon>Bacteria</taxon>
        <taxon>Pseudomonadati</taxon>
        <taxon>Bacteroidota</taxon>
        <taxon>Flavobacteriia</taxon>
        <taxon>Flavobacteriales</taxon>
        <taxon>Crocinitomicaceae</taxon>
        <taxon>Putridiphycobacter</taxon>
    </lineage>
</organism>
<dbReference type="OrthoDB" id="9784832at2"/>
<evidence type="ECO:0000256" key="2">
    <source>
        <dbReference type="ARBA" id="ARBA00023315"/>
    </source>
</evidence>
<dbReference type="InterPro" id="IPR011004">
    <property type="entry name" value="Trimer_LpxA-like_sf"/>
</dbReference>
<dbReference type="PANTHER" id="PTHR43584">
    <property type="entry name" value="NUCLEOTIDYL TRANSFERASE"/>
    <property type="match status" value="1"/>
</dbReference>
<reference evidence="3 4" key="1">
    <citation type="submission" date="2018-06" db="EMBL/GenBank/DDBJ databases">
        <title>The draft genome sequence of Crocinitomix sp. SM1701.</title>
        <authorList>
            <person name="Zhang X."/>
        </authorList>
    </citation>
    <scope>NUCLEOTIDE SEQUENCE [LARGE SCALE GENOMIC DNA]</scope>
    <source>
        <strain evidence="3 4">SM1701</strain>
    </source>
</reference>
<dbReference type="GO" id="GO:0016746">
    <property type="term" value="F:acyltransferase activity"/>
    <property type="evidence" value="ECO:0007669"/>
    <property type="project" value="UniProtKB-KW"/>
</dbReference>
<dbReference type="NCBIfam" id="TIGR03991">
    <property type="entry name" value="alt_bact_glmU"/>
    <property type="match status" value="1"/>
</dbReference>
<dbReference type="Gene3D" id="2.160.10.10">
    <property type="entry name" value="Hexapeptide repeat proteins"/>
    <property type="match status" value="1"/>
</dbReference>
<sequence>MKIQFSDNDKHLNFAPLTLTRPVAKLRLGMLTIEETWQRLLNFSKTDTFYQTESYLQTLFPADETADYHIAANCKPGVTLIQEIQSLQNNQSLYLNNEWICTKGEKNANRIDSLCKTSILLHEIWDLFQKNEAAAKIDFNLLTKDKQSALISDSNQVMGSENIFVAPGAKIECAILNGNTGPIYIDKDAEVMEGAIIRGPFYLGEHSTVKMGAKIYGATTIGPECKVGGEISNCILQGYSNKGHDGFIGNSVIGEWCNLGADTNSSNLKNNYGKLKIHSYKTKTLVQTDNIFCGVMMGDHSKTGINTMLNTATVIGVSANVFGGGFPPKYIPSFSWGLNDQFKFDKAIEVATNMMKRRNITLSPADIDLLKYLYQTV</sequence>
<dbReference type="SUPFAM" id="SSF51161">
    <property type="entry name" value="Trimeric LpxA-like enzymes"/>
    <property type="match status" value="1"/>
</dbReference>
<evidence type="ECO:0000313" key="4">
    <source>
        <dbReference type="Proteomes" id="UP000249248"/>
    </source>
</evidence>